<dbReference type="GO" id="GO:0016020">
    <property type="term" value="C:membrane"/>
    <property type="evidence" value="ECO:0007669"/>
    <property type="project" value="UniProtKB-SubCell"/>
</dbReference>
<evidence type="ECO:0000256" key="3">
    <source>
        <dbReference type="ARBA" id="ARBA00023136"/>
    </source>
</evidence>
<dbReference type="STRING" id="526218.Sterm_3533"/>
<sequence length="272" mass="30268">MKKRNLLHLITLLVLVFFITGCGARSGKKYRVGINGSTSRQWEHIKKEAAKKGINLEIVYFSDYVQPNRALVDKEVDINAFQTLSFLNTFNETNKQDITPIGTTILAPMGIYSKKLKSLDELPEKAKVTIPNDPSNQGRALKLLEKAGLIKLKDSNGKIISNNDIAENPKQLEIIPLAANQLPQTLNDTEISVINNGVAVDAGFSLNQAIFKEDKLAKDYINVIAARQDNKSDENLLEIVKLYQSDDVKKIIEEETKGNSIPTFIPLSEIGF</sequence>
<evidence type="ECO:0000313" key="8">
    <source>
        <dbReference type="EMBL" id="ACZ10367.1"/>
    </source>
</evidence>
<dbReference type="RefSeq" id="WP_012862949.1">
    <property type="nucleotide sequence ID" value="NC_013517.1"/>
</dbReference>
<comment type="subcellular location">
    <subcellularLocation>
        <location evidence="1">Membrane</location>
        <topology evidence="1">Lipid-anchor</topology>
    </subcellularLocation>
</comment>
<evidence type="ECO:0000256" key="4">
    <source>
        <dbReference type="ARBA" id="ARBA00023139"/>
    </source>
</evidence>
<evidence type="ECO:0000256" key="7">
    <source>
        <dbReference type="PIRSR" id="PIRSR002854-1"/>
    </source>
</evidence>
<comment type="similarity">
    <text evidence="6">Belongs to the nlpA lipoprotein family.</text>
</comment>
<dbReference type="PANTHER" id="PTHR30429:SF3">
    <property type="entry name" value="LIPOPROTEIN"/>
    <property type="match status" value="1"/>
</dbReference>
<reference evidence="9" key="1">
    <citation type="submission" date="2009-09" db="EMBL/GenBank/DDBJ databases">
        <title>The complete chromosome of Sebaldella termitidis ATCC 33386.</title>
        <authorList>
            <consortium name="US DOE Joint Genome Institute (JGI-PGF)"/>
            <person name="Lucas S."/>
            <person name="Copeland A."/>
            <person name="Lapidus A."/>
            <person name="Glavina del Rio T."/>
            <person name="Dalin E."/>
            <person name="Tice H."/>
            <person name="Bruce D."/>
            <person name="Goodwin L."/>
            <person name="Pitluck S."/>
            <person name="Kyrpides N."/>
            <person name="Mavromatis K."/>
            <person name="Ivanova N."/>
            <person name="Mikhailova N."/>
            <person name="Sims D."/>
            <person name="Meincke L."/>
            <person name="Brettin T."/>
            <person name="Detter J.C."/>
            <person name="Han C."/>
            <person name="Larimer F."/>
            <person name="Land M."/>
            <person name="Hauser L."/>
            <person name="Markowitz V."/>
            <person name="Cheng J.F."/>
            <person name="Hugenholtz P."/>
            <person name="Woyke T."/>
            <person name="Wu D."/>
            <person name="Eisen J.A."/>
        </authorList>
    </citation>
    <scope>NUCLEOTIDE SEQUENCE [LARGE SCALE GENOMIC DNA]</scope>
    <source>
        <strain evidence="9">ATCC 33386 / NCTC 11300</strain>
    </source>
</reference>
<evidence type="ECO:0000256" key="6">
    <source>
        <dbReference type="PIRNR" id="PIRNR002854"/>
    </source>
</evidence>
<dbReference type="KEGG" id="str:Sterm_3533"/>
<keyword evidence="5 6" id="KW-0449">Lipoprotein</keyword>
<evidence type="ECO:0000256" key="1">
    <source>
        <dbReference type="ARBA" id="ARBA00004635"/>
    </source>
</evidence>
<dbReference type="PROSITE" id="PS51257">
    <property type="entry name" value="PROKAR_LIPOPROTEIN"/>
    <property type="match status" value="1"/>
</dbReference>
<dbReference type="PIRSF" id="PIRSF002854">
    <property type="entry name" value="MetQ"/>
    <property type="match status" value="1"/>
</dbReference>
<keyword evidence="9" id="KW-1185">Reference proteome</keyword>
<evidence type="ECO:0000256" key="5">
    <source>
        <dbReference type="ARBA" id="ARBA00023288"/>
    </source>
</evidence>
<feature type="lipid moiety-binding region" description="S-diacylglycerol cysteine" evidence="7">
    <location>
        <position position="22"/>
    </location>
</feature>
<dbReference type="Gene3D" id="3.40.190.10">
    <property type="entry name" value="Periplasmic binding protein-like II"/>
    <property type="match status" value="2"/>
</dbReference>
<dbReference type="Pfam" id="PF03180">
    <property type="entry name" value="Lipoprotein_9"/>
    <property type="match status" value="1"/>
</dbReference>
<dbReference type="Proteomes" id="UP000000845">
    <property type="component" value="Chromosome"/>
</dbReference>
<accession>D1AQV7</accession>
<organism evidence="8 9">
    <name type="scientific">Sebaldella termitidis (strain ATCC 33386 / NCTC 11300)</name>
    <dbReference type="NCBI Taxonomy" id="526218"/>
    <lineage>
        <taxon>Bacteria</taxon>
        <taxon>Fusobacteriati</taxon>
        <taxon>Fusobacteriota</taxon>
        <taxon>Fusobacteriia</taxon>
        <taxon>Fusobacteriales</taxon>
        <taxon>Leptotrichiaceae</taxon>
        <taxon>Sebaldella</taxon>
    </lineage>
</organism>
<dbReference type="PANTHER" id="PTHR30429">
    <property type="entry name" value="D-METHIONINE-BINDING LIPOPROTEIN METQ"/>
    <property type="match status" value="1"/>
</dbReference>
<dbReference type="EMBL" id="CP001739">
    <property type="protein sequence ID" value="ACZ10367.1"/>
    <property type="molecule type" value="Genomic_DNA"/>
</dbReference>
<dbReference type="HOGENOM" id="CLU_067080_0_0_0"/>
<keyword evidence="2" id="KW-0732">Signal</keyword>
<evidence type="ECO:0000256" key="2">
    <source>
        <dbReference type="ARBA" id="ARBA00022729"/>
    </source>
</evidence>
<keyword evidence="4" id="KW-0564">Palmitate</keyword>
<proteinExistence type="inferred from homology"/>
<reference evidence="8 9" key="2">
    <citation type="journal article" date="2010" name="Stand. Genomic Sci.">
        <title>Complete genome sequence of Sebaldella termitidis type strain (NCTC 11300).</title>
        <authorList>
            <person name="Harmon-Smith M."/>
            <person name="Celia L."/>
            <person name="Chertkov O."/>
            <person name="Lapidus A."/>
            <person name="Copeland A."/>
            <person name="Glavina Del Rio T."/>
            <person name="Nolan M."/>
            <person name="Lucas S."/>
            <person name="Tice H."/>
            <person name="Cheng J.F."/>
            <person name="Han C."/>
            <person name="Detter J.C."/>
            <person name="Bruce D."/>
            <person name="Goodwin L."/>
            <person name="Pitluck S."/>
            <person name="Pati A."/>
            <person name="Liolios K."/>
            <person name="Ivanova N."/>
            <person name="Mavromatis K."/>
            <person name="Mikhailova N."/>
            <person name="Chen A."/>
            <person name="Palaniappan K."/>
            <person name="Land M."/>
            <person name="Hauser L."/>
            <person name="Chang Y.J."/>
            <person name="Jeffries C.D."/>
            <person name="Brettin T."/>
            <person name="Goker M."/>
            <person name="Beck B."/>
            <person name="Bristow J."/>
            <person name="Eisen J.A."/>
            <person name="Markowitz V."/>
            <person name="Hugenholtz P."/>
            <person name="Kyrpides N.C."/>
            <person name="Klenk H.P."/>
            <person name="Chen F."/>
        </authorList>
    </citation>
    <scope>NUCLEOTIDE SEQUENCE [LARGE SCALE GENOMIC DNA]</scope>
    <source>
        <strain evidence="9">ATCC 33386 / NCTC 11300</strain>
    </source>
</reference>
<dbReference type="AlphaFoldDB" id="D1AQV7"/>
<dbReference type="InterPro" id="IPR004872">
    <property type="entry name" value="Lipoprotein_NlpA"/>
</dbReference>
<keyword evidence="3" id="KW-0472">Membrane</keyword>
<dbReference type="eggNOG" id="COG1464">
    <property type="taxonomic scope" value="Bacteria"/>
</dbReference>
<name>D1AQV7_SEBTE</name>
<gene>
    <name evidence="8" type="ordered locus">Sterm_3533</name>
</gene>
<dbReference type="SUPFAM" id="SSF53850">
    <property type="entry name" value="Periplasmic binding protein-like II"/>
    <property type="match status" value="1"/>
</dbReference>
<protein>
    <recommendedName>
        <fullName evidence="6">Lipoprotein</fullName>
    </recommendedName>
</protein>
<evidence type="ECO:0000313" key="9">
    <source>
        <dbReference type="Proteomes" id="UP000000845"/>
    </source>
</evidence>